<feature type="compositionally biased region" description="Polar residues" evidence="1">
    <location>
        <begin position="15"/>
        <end position="24"/>
    </location>
</feature>
<organism evidence="2 3">
    <name type="scientific">Mycena sanguinolenta</name>
    <dbReference type="NCBI Taxonomy" id="230812"/>
    <lineage>
        <taxon>Eukaryota</taxon>
        <taxon>Fungi</taxon>
        <taxon>Dikarya</taxon>
        <taxon>Basidiomycota</taxon>
        <taxon>Agaricomycotina</taxon>
        <taxon>Agaricomycetes</taxon>
        <taxon>Agaricomycetidae</taxon>
        <taxon>Agaricales</taxon>
        <taxon>Marasmiineae</taxon>
        <taxon>Mycenaceae</taxon>
        <taxon>Mycena</taxon>
    </lineage>
</organism>
<feature type="compositionally biased region" description="Basic and acidic residues" evidence="1">
    <location>
        <begin position="480"/>
        <end position="500"/>
    </location>
</feature>
<protein>
    <submittedName>
        <fullName evidence="2">Uncharacterized protein</fullName>
    </submittedName>
</protein>
<evidence type="ECO:0000313" key="3">
    <source>
        <dbReference type="Proteomes" id="UP000623467"/>
    </source>
</evidence>
<accession>A0A8H7CIB0</accession>
<feature type="compositionally biased region" description="Pro residues" evidence="1">
    <location>
        <begin position="400"/>
        <end position="412"/>
    </location>
</feature>
<evidence type="ECO:0000256" key="1">
    <source>
        <dbReference type="SAM" id="MobiDB-lite"/>
    </source>
</evidence>
<gene>
    <name evidence="2" type="ORF">MSAN_02295800</name>
</gene>
<dbReference type="Proteomes" id="UP000623467">
    <property type="component" value="Unassembled WGS sequence"/>
</dbReference>
<proteinExistence type="predicted"/>
<reference evidence="2" key="1">
    <citation type="submission" date="2020-05" db="EMBL/GenBank/DDBJ databases">
        <title>Mycena genomes resolve the evolution of fungal bioluminescence.</title>
        <authorList>
            <person name="Tsai I.J."/>
        </authorList>
    </citation>
    <scope>NUCLEOTIDE SEQUENCE</scope>
    <source>
        <strain evidence="2">160909Yilan</strain>
    </source>
</reference>
<keyword evidence="3" id="KW-1185">Reference proteome</keyword>
<feature type="compositionally biased region" description="Low complexity" evidence="1">
    <location>
        <begin position="413"/>
        <end position="424"/>
    </location>
</feature>
<dbReference type="EMBL" id="JACAZH010000037">
    <property type="protein sequence ID" value="KAF7336418.1"/>
    <property type="molecule type" value="Genomic_DNA"/>
</dbReference>
<feature type="region of interest" description="Disordered" evidence="1">
    <location>
        <begin position="1"/>
        <end position="67"/>
    </location>
</feature>
<feature type="compositionally biased region" description="Pro residues" evidence="1">
    <location>
        <begin position="425"/>
        <end position="440"/>
    </location>
</feature>
<sequence length="500" mass="54110">MPHRLSAPHTLTRPHLQQQASSAARRTKGPSAASTLNDRGAVSTPPGGAPAGRRTPRPHTTRRTPRLARTRYAAGGYMYAPAPLPGLHPSYAPQPFPITHGGYVPYPLLGTILSQPMPPVRRDWWRRWWRRDLGGAHGRRGDEAQRSRAEKMLQLLHDRDEYVAKEQFQPGKSPLQQMRSLRAHPLASPPRTVPAQARPTRLLHFALQVPARTAGERSCLTPSLSSAFALALLLRSRPVFGPRRVYSVFLTGHFISSSVVGAHHASLASPQFIRSSFFSLPLRFDSVPSLARLAPILPIWRGAESVEGPFPGSAVNGVESASFFLPSFCTSVGDGRSLGSFLFGIPFAMDADAFVFHLSRRSVSAAAREWSRVLLPPPLLPPSFLSSSSFVSFLRHHTHNPPPASYPPPPSASAPANSSPNPNTSYPPPPATNGSAPPPNGAASISHPGTPNPNQSQGPNGVQANGKSPKLPGIDSLRPASRDGRREKDGKDERRERSPE</sequence>
<evidence type="ECO:0000313" key="2">
    <source>
        <dbReference type="EMBL" id="KAF7336418.1"/>
    </source>
</evidence>
<name>A0A8H7CIB0_9AGAR</name>
<dbReference type="AlphaFoldDB" id="A0A8H7CIB0"/>
<comment type="caution">
    <text evidence="2">The sequence shown here is derived from an EMBL/GenBank/DDBJ whole genome shotgun (WGS) entry which is preliminary data.</text>
</comment>
<feature type="compositionally biased region" description="Polar residues" evidence="1">
    <location>
        <begin position="447"/>
        <end position="466"/>
    </location>
</feature>
<feature type="compositionally biased region" description="Basic residues" evidence="1">
    <location>
        <begin position="54"/>
        <end position="67"/>
    </location>
</feature>
<feature type="region of interest" description="Disordered" evidence="1">
    <location>
        <begin position="399"/>
        <end position="500"/>
    </location>
</feature>